<dbReference type="KEGG" id="scj:SCANT_v1c06770"/>
<keyword evidence="3 7" id="KW-0347">Helicase</keyword>
<dbReference type="InterPro" id="IPR011545">
    <property type="entry name" value="DEAD/DEAH_box_helicase_dom"/>
</dbReference>
<keyword evidence="1" id="KW-0547">Nucleotide-binding</keyword>
<evidence type="ECO:0000259" key="6">
    <source>
        <dbReference type="PROSITE" id="PS51194"/>
    </source>
</evidence>
<dbReference type="GO" id="GO:0004386">
    <property type="term" value="F:helicase activity"/>
    <property type="evidence" value="ECO:0007669"/>
    <property type="project" value="UniProtKB-KW"/>
</dbReference>
<dbReference type="Pfam" id="PF00270">
    <property type="entry name" value="DEAD"/>
    <property type="match status" value="1"/>
</dbReference>
<dbReference type="GO" id="GO:0003676">
    <property type="term" value="F:nucleic acid binding"/>
    <property type="evidence" value="ECO:0007669"/>
    <property type="project" value="InterPro"/>
</dbReference>
<dbReference type="RefSeq" id="WP_053946336.1">
    <property type="nucleotide sequence ID" value="NZ_CP012622.1"/>
</dbReference>
<dbReference type="Proteomes" id="UP000063919">
    <property type="component" value="Chromosome"/>
</dbReference>
<keyword evidence="4" id="KW-0067">ATP-binding</keyword>
<sequence>MNNISLLKKILDLLKKIYLKVNYCKIKLKNDYINNFSGIINWLYWINESNIEIKNYLKDIYNILEGLTDINELRKFMFKYKLGYNDKKSLNEISDIDKLNITNYIDRIKNTVNITENSLFNEFQKKALKQMEDNNNLLISAPTSVGKSTLIRWYALNKFNNGQMIIFIVPTLSLVNEYFNNFNKMGISSNLSSIYKSNSINILTQERALNLISNNMSQINKNTVLLFDEFYTTMVNPYQERSNFNWNLLIIAKKQNIKSYFLLPYLKNSAQQIEDRISDFKVKEFNSDNSLSTQLIYFYDKNKNRMFFNKNEGINLEIKEDWWKKILAFKKQTIVYISNREIYSLDTTKIPIHDLNNNFKKNIISNYIKEFITEFEDYRIFDFMKRNCLIHNGNMEATLRRMIEKCFRESDFNYIFCSSTITYGVNLNCERLIILNSKTDGNKADYLNLANLVGRVGRLGSKIVGEVFTDIRKVFDTFLNFDPDSIFVDNIKKNEKELENIIEKLNLNKERNIEHWNQVVLNIKSKKNNVKFSNKLSVSLDNVEKKIIDPEGNIENNFKEYNLTDFVSPIIKVKEFKNLVLDNFEFYKTSLIKLKNSDISRNDIFSLFKKYYLIDNDNNNFLNKIRLVFDDFIFNKSIKNGYKNYLSLLSSSNKIIYISDKNKSIVTNKTSDSDEEFNSNNKVHMSKFIDFYIQNRNNILEKYIKPFFNNLISIIFSDTPNKMDEIIYNDELEDKTNNKTTKKEILLLLTSMDLNSNFISEILKNLDYEMINYDYSIKNIIDCLKNEKYKEYLKMII</sequence>
<evidence type="ECO:0000256" key="3">
    <source>
        <dbReference type="ARBA" id="ARBA00022806"/>
    </source>
</evidence>
<evidence type="ECO:0000259" key="5">
    <source>
        <dbReference type="PROSITE" id="PS51192"/>
    </source>
</evidence>
<dbReference type="InterPro" id="IPR027417">
    <property type="entry name" value="P-loop_NTPase"/>
</dbReference>
<dbReference type="InterPro" id="IPR050474">
    <property type="entry name" value="Hel308_SKI2-like"/>
</dbReference>
<accession>A0A0M4JSZ1</accession>
<protein>
    <submittedName>
        <fullName evidence="7">Helicase</fullName>
    </submittedName>
</protein>
<name>A0A0M4JSZ1_9MOLU</name>
<evidence type="ECO:0000256" key="4">
    <source>
        <dbReference type="ARBA" id="ARBA00022840"/>
    </source>
</evidence>
<organism evidence="7 8">
    <name type="scientific">Spiroplasma cantharicola</name>
    <dbReference type="NCBI Taxonomy" id="362837"/>
    <lineage>
        <taxon>Bacteria</taxon>
        <taxon>Bacillati</taxon>
        <taxon>Mycoplasmatota</taxon>
        <taxon>Mollicutes</taxon>
        <taxon>Entomoplasmatales</taxon>
        <taxon>Spiroplasmataceae</taxon>
        <taxon>Spiroplasma</taxon>
    </lineage>
</organism>
<proteinExistence type="predicted"/>
<evidence type="ECO:0000313" key="8">
    <source>
        <dbReference type="Proteomes" id="UP000063919"/>
    </source>
</evidence>
<dbReference type="SMART" id="SM00487">
    <property type="entry name" value="DEXDc"/>
    <property type="match status" value="1"/>
</dbReference>
<dbReference type="InterPro" id="IPR001650">
    <property type="entry name" value="Helicase_C-like"/>
</dbReference>
<gene>
    <name evidence="7" type="primary">helS</name>
    <name evidence="7" type="ORF">SCANT_v1c06770</name>
</gene>
<reference evidence="7 8" key="1">
    <citation type="journal article" date="2015" name="Genome Announc.">
        <title>Complete Genome Sequence of Spiroplasma cantharicola CC-1T (DSM 21588), a Bacterium Isolated from Soldier Beetle (Cantharis carolinus).</title>
        <authorList>
            <person name="Lo W.S."/>
            <person name="Liu P.Y."/>
            <person name="Kuo C.H."/>
        </authorList>
    </citation>
    <scope>NUCLEOTIDE SEQUENCE [LARGE SCALE GENOMIC DNA]</scope>
    <source>
        <strain evidence="7 8">CC-1</strain>
    </source>
</reference>
<dbReference type="GO" id="GO:0005524">
    <property type="term" value="F:ATP binding"/>
    <property type="evidence" value="ECO:0007669"/>
    <property type="project" value="UniProtKB-KW"/>
</dbReference>
<dbReference type="OrthoDB" id="9804145at2"/>
<evidence type="ECO:0000256" key="2">
    <source>
        <dbReference type="ARBA" id="ARBA00022801"/>
    </source>
</evidence>
<feature type="domain" description="Helicase ATP-binding" evidence="5">
    <location>
        <begin position="128"/>
        <end position="290"/>
    </location>
</feature>
<dbReference type="SUPFAM" id="SSF52540">
    <property type="entry name" value="P-loop containing nucleoside triphosphate hydrolases"/>
    <property type="match status" value="2"/>
</dbReference>
<keyword evidence="8" id="KW-1185">Reference proteome</keyword>
<evidence type="ECO:0000256" key="1">
    <source>
        <dbReference type="ARBA" id="ARBA00022741"/>
    </source>
</evidence>
<dbReference type="SMART" id="SM00490">
    <property type="entry name" value="HELICc"/>
    <property type="match status" value="1"/>
</dbReference>
<dbReference type="PANTHER" id="PTHR47961">
    <property type="entry name" value="DNA POLYMERASE THETA, PUTATIVE (AFU_ORTHOLOGUE AFUA_1G05260)-RELATED"/>
    <property type="match status" value="1"/>
</dbReference>
<dbReference type="AlphaFoldDB" id="A0A0M4JSZ1"/>
<feature type="domain" description="Helicase C-terminal" evidence="6">
    <location>
        <begin position="351"/>
        <end position="499"/>
    </location>
</feature>
<dbReference type="PROSITE" id="PS51194">
    <property type="entry name" value="HELICASE_CTER"/>
    <property type="match status" value="1"/>
</dbReference>
<dbReference type="GO" id="GO:0016787">
    <property type="term" value="F:hydrolase activity"/>
    <property type="evidence" value="ECO:0007669"/>
    <property type="project" value="UniProtKB-KW"/>
</dbReference>
<dbReference type="PROSITE" id="PS51192">
    <property type="entry name" value="HELICASE_ATP_BIND_1"/>
    <property type="match status" value="1"/>
</dbReference>
<evidence type="ECO:0000313" key="7">
    <source>
        <dbReference type="EMBL" id="ALD66583.1"/>
    </source>
</evidence>
<dbReference type="PANTHER" id="PTHR47961:SF8">
    <property type="entry name" value="DEXH-BOX ATP-DEPENDENT RNA HELICASE DEXH15 CHLOROPLASTIC"/>
    <property type="match status" value="1"/>
</dbReference>
<dbReference type="InterPro" id="IPR014001">
    <property type="entry name" value="Helicase_ATP-bd"/>
</dbReference>
<dbReference type="STRING" id="362837.SCANT_v1c06770"/>
<dbReference type="EMBL" id="CP012622">
    <property type="protein sequence ID" value="ALD66583.1"/>
    <property type="molecule type" value="Genomic_DNA"/>
</dbReference>
<dbReference type="PATRIC" id="fig|362837.3.peg.694"/>
<dbReference type="Pfam" id="PF00271">
    <property type="entry name" value="Helicase_C"/>
    <property type="match status" value="1"/>
</dbReference>
<keyword evidence="2" id="KW-0378">Hydrolase</keyword>
<dbReference type="Gene3D" id="3.40.50.300">
    <property type="entry name" value="P-loop containing nucleotide triphosphate hydrolases"/>
    <property type="match status" value="2"/>
</dbReference>